<gene>
    <name evidence="3" type="ORF">KAJ71_07115</name>
</gene>
<feature type="region of interest" description="Disordered" evidence="1">
    <location>
        <begin position="220"/>
        <end position="244"/>
    </location>
</feature>
<dbReference type="EMBL" id="JAGQDC010000004">
    <property type="protein sequence ID" value="MCL1028794.1"/>
    <property type="molecule type" value="Genomic_DNA"/>
</dbReference>
<proteinExistence type="predicted"/>
<feature type="region of interest" description="Disordered" evidence="1">
    <location>
        <begin position="307"/>
        <end position="339"/>
    </location>
</feature>
<accession>A0ABT0K9R7</accession>
<dbReference type="Proteomes" id="UP001165275">
    <property type="component" value="Unassembled WGS sequence"/>
</dbReference>
<evidence type="ECO:0000313" key="3">
    <source>
        <dbReference type="EMBL" id="MCL1028794.1"/>
    </source>
</evidence>
<name>A0ABT0K9R7_9GAMM</name>
<evidence type="ECO:0000256" key="1">
    <source>
        <dbReference type="SAM" id="MobiDB-lite"/>
    </source>
</evidence>
<organism evidence="3 4">
    <name type="scientific">Serratia silvae</name>
    <dbReference type="NCBI Taxonomy" id="2824122"/>
    <lineage>
        <taxon>Bacteria</taxon>
        <taxon>Pseudomonadati</taxon>
        <taxon>Pseudomonadota</taxon>
        <taxon>Gammaproteobacteria</taxon>
        <taxon>Enterobacterales</taxon>
        <taxon>Yersiniaceae</taxon>
        <taxon>Serratia</taxon>
    </lineage>
</organism>
<dbReference type="InterPro" id="IPR056746">
    <property type="entry name" value="SPAN_dom"/>
</dbReference>
<feature type="compositionally biased region" description="Basic and acidic residues" evidence="1">
    <location>
        <begin position="314"/>
        <end position="339"/>
    </location>
</feature>
<sequence>MSQVAPAAVKNGLVELPVDETPSSLKDNFDDAQFWQQDEENPLAVQQMYQQWVQHLPPLTIKAKTGQRTSNDAVQVVSRPNGRTQADIQPMLLTSRLNGRFSRADVEPMLVTSQPKRRLTQTDVKPTLAVGETEKVVRLPHAPVQLKNGETEAPLEKAVPLLQATAVQGKAEPRRQREDKAEVILDVQPDTGPRHSLDGLQQHRRKPEEVNITGAFNQGAAVKSPAHDAEQGATHTGHKKSQPVTVLQKLSAPAEVSSKSGGEFKYQFSRWGGDHHVNVWQPSALGAAALQPSDLLVQQRLFTAMNREGVPDNLQRDMQDEHKQQHSQQDKRQQRDQEE</sequence>
<comment type="caution">
    <text evidence="3">The sequence shown here is derived from an EMBL/GenBank/DDBJ whole genome shotgun (WGS) entry which is preliminary data.</text>
</comment>
<reference evidence="3" key="1">
    <citation type="submission" date="2021-04" db="EMBL/GenBank/DDBJ databases">
        <title>Genome sequence of Serratia sp. arafor3.</title>
        <authorList>
            <person name="Besaury L."/>
        </authorList>
    </citation>
    <scope>NUCLEOTIDE SEQUENCE</scope>
    <source>
        <strain evidence="3">Arafor3</strain>
    </source>
</reference>
<dbReference type="RefSeq" id="WP_248945076.1">
    <property type="nucleotide sequence ID" value="NZ_CBCSGY010000005.1"/>
</dbReference>
<feature type="domain" description="Surface presentation of antigen" evidence="2">
    <location>
        <begin position="260"/>
        <end position="339"/>
    </location>
</feature>
<protein>
    <recommendedName>
        <fullName evidence="2">Surface presentation of antigen domain-containing protein</fullName>
    </recommendedName>
</protein>
<dbReference type="Pfam" id="PF02510">
    <property type="entry name" value="SPAN"/>
    <property type="match status" value="1"/>
</dbReference>
<keyword evidence="4" id="KW-1185">Reference proteome</keyword>
<evidence type="ECO:0000313" key="4">
    <source>
        <dbReference type="Proteomes" id="UP001165275"/>
    </source>
</evidence>
<evidence type="ECO:0000259" key="2">
    <source>
        <dbReference type="Pfam" id="PF02510"/>
    </source>
</evidence>